<keyword evidence="1" id="KW-0472">Membrane</keyword>
<name>A0AAD7QWX5_9ASCO</name>
<gene>
    <name evidence="2" type="ORF">POJ06DRAFT_246308</name>
</gene>
<feature type="transmembrane region" description="Helical" evidence="1">
    <location>
        <begin position="12"/>
        <end position="34"/>
    </location>
</feature>
<organism evidence="2 3">
    <name type="scientific">Lipomyces tetrasporus</name>
    <dbReference type="NCBI Taxonomy" id="54092"/>
    <lineage>
        <taxon>Eukaryota</taxon>
        <taxon>Fungi</taxon>
        <taxon>Dikarya</taxon>
        <taxon>Ascomycota</taxon>
        <taxon>Saccharomycotina</taxon>
        <taxon>Lipomycetes</taxon>
        <taxon>Lipomycetales</taxon>
        <taxon>Lipomycetaceae</taxon>
        <taxon>Lipomyces</taxon>
    </lineage>
</organism>
<reference evidence="2" key="1">
    <citation type="submission" date="2023-03" db="EMBL/GenBank/DDBJ databases">
        <title>Near-Complete genome sequence of Lipomyces tetrasporous NRRL Y-64009, an oleaginous yeast capable of growing on lignocellulosic hydrolysates.</title>
        <authorList>
            <consortium name="Lawrence Berkeley National Laboratory"/>
            <person name="Jagtap S.S."/>
            <person name="Liu J.-J."/>
            <person name="Walukiewicz H.E."/>
            <person name="Pangilinan J."/>
            <person name="Lipzen A."/>
            <person name="Ahrendt S."/>
            <person name="Koriabine M."/>
            <person name="Cobaugh K."/>
            <person name="Salamov A."/>
            <person name="Yoshinaga Y."/>
            <person name="Ng V."/>
            <person name="Daum C."/>
            <person name="Grigoriev I.V."/>
            <person name="Slininger P.J."/>
            <person name="Dien B.S."/>
            <person name="Jin Y.-S."/>
            <person name="Rao C.V."/>
        </authorList>
    </citation>
    <scope>NUCLEOTIDE SEQUENCE</scope>
    <source>
        <strain evidence="2">NRRL Y-64009</strain>
    </source>
</reference>
<protein>
    <submittedName>
        <fullName evidence="2">Uncharacterized protein</fullName>
    </submittedName>
</protein>
<dbReference type="RefSeq" id="XP_056046459.1">
    <property type="nucleotide sequence ID" value="XM_056186773.1"/>
</dbReference>
<dbReference type="EMBL" id="JARPMG010000002">
    <property type="protein sequence ID" value="KAJ8103009.1"/>
    <property type="molecule type" value="Genomic_DNA"/>
</dbReference>
<evidence type="ECO:0000313" key="2">
    <source>
        <dbReference type="EMBL" id="KAJ8103009.1"/>
    </source>
</evidence>
<keyword evidence="1" id="KW-0812">Transmembrane</keyword>
<evidence type="ECO:0000256" key="1">
    <source>
        <dbReference type="SAM" id="Phobius"/>
    </source>
</evidence>
<sequence length="77" mass="9017">MRQRSSLQQIRINLGIRPLLTVHSTMILCVVLPGKHLRRRHSRAELISSSVFDIFYMLLSSLNIPVNFILVFYLFVF</sequence>
<dbReference type="Proteomes" id="UP001217417">
    <property type="component" value="Unassembled WGS sequence"/>
</dbReference>
<accession>A0AAD7QWX5</accession>
<comment type="caution">
    <text evidence="2">The sequence shown here is derived from an EMBL/GenBank/DDBJ whole genome shotgun (WGS) entry which is preliminary data.</text>
</comment>
<proteinExistence type="predicted"/>
<evidence type="ECO:0000313" key="3">
    <source>
        <dbReference type="Proteomes" id="UP001217417"/>
    </source>
</evidence>
<feature type="transmembrane region" description="Helical" evidence="1">
    <location>
        <begin position="54"/>
        <end position="76"/>
    </location>
</feature>
<dbReference type="AlphaFoldDB" id="A0AAD7QWX5"/>
<keyword evidence="3" id="KW-1185">Reference proteome</keyword>
<dbReference type="GeneID" id="80881939"/>
<keyword evidence="1" id="KW-1133">Transmembrane helix</keyword>